<evidence type="ECO:0000256" key="15">
    <source>
        <dbReference type="PIRSR" id="PIRSR000114-1"/>
    </source>
</evidence>
<gene>
    <name evidence="14" type="primary">gpsA</name>
    <name evidence="21" type="ORF">U1294_08980</name>
</gene>
<dbReference type="HAMAP" id="MF_00394">
    <property type="entry name" value="NAD_Glyc3P_dehydrog"/>
    <property type="match status" value="1"/>
</dbReference>
<feature type="binding site" evidence="14">
    <location>
        <position position="257"/>
    </location>
    <ligand>
        <name>sn-glycerol 3-phosphate</name>
        <dbReference type="ChEBI" id="CHEBI:57597"/>
    </ligand>
</feature>
<dbReference type="PANTHER" id="PTHR11728:SF1">
    <property type="entry name" value="GLYCEROL-3-PHOSPHATE DEHYDROGENASE [NAD(+)] 2, CHLOROPLASTIC"/>
    <property type="match status" value="1"/>
</dbReference>
<dbReference type="Gene3D" id="3.40.50.720">
    <property type="entry name" value="NAD(P)-binding Rossmann-like Domain"/>
    <property type="match status" value="1"/>
</dbReference>
<comment type="function">
    <text evidence="14">Catalyzes the reduction of the glycolytic intermediate dihydroxyacetone phosphate (DHAP) to sn-glycerol 3-phosphate (G3P), the key precursor for phospholipid synthesis.</text>
</comment>
<dbReference type="SUPFAM" id="SSF51735">
    <property type="entry name" value="NAD(P)-binding Rossmann-fold domains"/>
    <property type="match status" value="1"/>
</dbReference>
<dbReference type="GO" id="GO:0005829">
    <property type="term" value="C:cytosol"/>
    <property type="evidence" value="ECO:0007669"/>
    <property type="project" value="TreeGrafter"/>
</dbReference>
<evidence type="ECO:0000256" key="12">
    <source>
        <dbReference type="ARBA" id="ARBA00069372"/>
    </source>
</evidence>
<dbReference type="Pfam" id="PF01210">
    <property type="entry name" value="NAD_Gly3P_dh_N"/>
    <property type="match status" value="1"/>
</dbReference>
<evidence type="ECO:0000256" key="16">
    <source>
        <dbReference type="PIRSR" id="PIRSR000114-2"/>
    </source>
</evidence>
<dbReference type="GO" id="GO:0008654">
    <property type="term" value="P:phospholipid biosynthetic process"/>
    <property type="evidence" value="ECO:0007669"/>
    <property type="project" value="UniProtKB-KW"/>
</dbReference>
<feature type="binding site" evidence="16">
    <location>
        <position position="107"/>
    </location>
    <ligand>
        <name>substrate</name>
    </ligand>
</feature>
<evidence type="ECO:0000256" key="4">
    <source>
        <dbReference type="ARBA" id="ARBA00022857"/>
    </source>
</evidence>
<evidence type="ECO:0000256" key="2">
    <source>
        <dbReference type="ARBA" id="ARBA00022516"/>
    </source>
</evidence>
<keyword evidence="3 14" id="KW-0547">Nucleotide-binding</keyword>
<feature type="binding site" evidence="14">
    <location>
        <position position="138"/>
    </location>
    <ligand>
        <name>sn-glycerol 3-phosphate</name>
        <dbReference type="ChEBI" id="CHEBI:57597"/>
    </ligand>
</feature>
<dbReference type="InterPro" id="IPR011128">
    <property type="entry name" value="G3P_DH_NAD-dep_N"/>
</dbReference>
<dbReference type="PIRSF" id="PIRSF000114">
    <property type="entry name" value="Glycerol-3-P_dh"/>
    <property type="match status" value="1"/>
</dbReference>
<dbReference type="Gene3D" id="1.10.1040.10">
    <property type="entry name" value="N-(1-d-carboxylethyl)-l-norvaline Dehydrogenase, domain 2"/>
    <property type="match status" value="1"/>
</dbReference>
<keyword evidence="4 14" id="KW-0521">NADP</keyword>
<feature type="binding site" evidence="14">
    <location>
        <position position="246"/>
    </location>
    <ligand>
        <name>sn-glycerol 3-phosphate</name>
        <dbReference type="ChEBI" id="CHEBI:57597"/>
    </ligand>
</feature>
<dbReference type="NCBIfam" id="NF000942">
    <property type="entry name" value="PRK00094.1-4"/>
    <property type="match status" value="1"/>
</dbReference>
<dbReference type="InterPro" id="IPR006109">
    <property type="entry name" value="G3P_DH_NAD-dep_C"/>
</dbReference>
<dbReference type="FunFam" id="1.10.1040.10:FF:000001">
    <property type="entry name" value="Glycerol-3-phosphate dehydrogenase [NAD(P)+]"/>
    <property type="match status" value="1"/>
</dbReference>
<dbReference type="RefSeq" id="WP_016251852.1">
    <property type="nucleotide sequence ID" value="NZ_CP010060.1"/>
</dbReference>
<feature type="binding site" evidence="14">
    <location>
        <position position="193"/>
    </location>
    <ligand>
        <name>sn-glycerol 3-phosphate</name>
        <dbReference type="ChEBI" id="CHEBI:57597"/>
    </ligand>
</feature>
<dbReference type="SUPFAM" id="SSF48179">
    <property type="entry name" value="6-phosphogluconate dehydrogenase C-terminal domain-like"/>
    <property type="match status" value="1"/>
</dbReference>
<feature type="binding site" evidence="14">
    <location>
        <position position="142"/>
    </location>
    <ligand>
        <name>NADPH</name>
        <dbReference type="ChEBI" id="CHEBI:57783"/>
    </ligand>
</feature>
<protein>
    <recommendedName>
        <fullName evidence="12 14">Glycerol-3-phosphate dehydrogenase [NAD(P)+]</fullName>
        <ecNumber evidence="11 14">1.1.1.94</ecNumber>
    </recommendedName>
    <alternativeName>
        <fullName evidence="14">NAD(P)(+)-dependent glycerol-3-phosphate dehydrogenase</fullName>
    </alternativeName>
    <alternativeName>
        <fullName evidence="13 14">NAD(P)H-dependent dihydroxyacetone-phosphate reductase</fullName>
    </alternativeName>
</protein>
<dbReference type="GeneID" id="60871344"/>
<dbReference type="InterPro" id="IPR013328">
    <property type="entry name" value="6PGD_dom2"/>
</dbReference>
<reference evidence="21" key="1">
    <citation type="submission" date="2023-12" db="EMBL/GenBank/DDBJ databases">
        <title>Molecular genomic analyses of Enterococcus cecorum from sepsis oubreaks in broilers.</title>
        <authorList>
            <person name="Rhoads D."/>
            <person name="Alrubaye A."/>
        </authorList>
    </citation>
    <scope>NUCLEOTIDE SEQUENCE</scope>
    <source>
        <strain evidence="21">1755</strain>
    </source>
</reference>
<dbReference type="GO" id="GO:0047952">
    <property type="term" value="F:glycerol-3-phosphate dehydrogenase [NAD(P)+] activity"/>
    <property type="evidence" value="ECO:0007669"/>
    <property type="project" value="UniProtKB-UniRule"/>
</dbReference>
<evidence type="ECO:0000313" key="22">
    <source>
        <dbReference type="Proteomes" id="UP001290582"/>
    </source>
</evidence>
<dbReference type="Proteomes" id="UP001290582">
    <property type="component" value="Unassembled WGS sequence"/>
</dbReference>
<feature type="binding site" evidence="16">
    <location>
        <begin position="257"/>
        <end position="258"/>
    </location>
    <ligand>
        <name>substrate</name>
    </ligand>
</feature>
<keyword evidence="8 14" id="KW-0594">Phospholipid biosynthesis</keyword>
<evidence type="ECO:0000256" key="10">
    <source>
        <dbReference type="ARBA" id="ARBA00052716"/>
    </source>
</evidence>
<comment type="caution">
    <text evidence="14">Lacks conserved residue(s) required for the propagation of feature annotation.</text>
</comment>
<feature type="domain" description="Glycerol-3-phosphate dehydrogenase NAD-dependent C-terminal" evidence="20">
    <location>
        <begin position="182"/>
        <end position="321"/>
    </location>
</feature>
<comment type="catalytic activity">
    <reaction evidence="10">
        <text>sn-glycerol 3-phosphate + NADP(+) = dihydroxyacetone phosphate + NADPH + H(+)</text>
        <dbReference type="Rhea" id="RHEA:11096"/>
        <dbReference type="ChEBI" id="CHEBI:15378"/>
        <dbReference type="ChEBI" id="CHEBI:57597"/>
        <dbReference type="ChEBI" id="CHEBI:57642"/>
        <dbReference type="ChEBI" id="CHEBI:57783"/>
        <dbReference type="ChEBI" id="CHEBI:58349"/>
        <dbReference type="EC" id="1.1.1.94"/>
    </reaction>
    <physiologicalReaction direction="right-to-left" evidence="10">
        <dbReference type="Rhea" id="RHEA:11098"/>
    </physiologicalReaction>
</comment>
<dbReference type="EC" id="1.1.1.94" evidence="11 14"/>
<dbReference type="AlphaFoldDB" id="A0A0H2Q0U7"/>
<feature type="active site" description="Proton acceptor" evidence="14 15">
    <location>
        <position position="193"/>
    </location>
</feature>
<dbReference type="Pfam" id="PF07479">
    <property type="entry name" value="NAD_Gly3P_dh_C"/>
    <property type="match status" value="1"/>
</dbReference>
<dbReference type="NCBIfam" id="NF000941">
    <property type="entry name" value="PRK00094.1-3"/>
    <property type="match status" value="1"/>
</dbReference>
<evidence type="ECO:0000256" key="14">
    <source>
        <dbReference type="HAMAP-Rule" id="MF_00394"/>
    </source>
</evidence>
<dbReference type="EMBL" id="JAXOGL010000015">
    <property type="protein sequence ID" value="MDZ5598349.1"/>
    <property type="molecule type" value="Genomic_DNA"/>
</dbReference>
<dbReference type="PRINTS" id="PR00077">
    <property type="entry name" value="GPDHDRGNASE"/>
</dbReference>
<feature type="binding site" evidence="14">
    <location>
        <position position="107"/>
    </location>
    <ligand>
        <name>NADPH</name>
        <dbReference type="ChEBI" id="CHEBI:57783"/>
    </ligand>
</feature>
<feature type="binding site" evidence="14">
    <location>
        <position position="256"/>
    </location>
    <ligand>
        <name>sn-glycerol 3-phosphate</name>
        <dbReference type="ChEBI" id="CHEBI:57597"/>
    </ligand>
</feature>
<evidence type="ECO:0000259" key="20">
    <source>
        <dbReference type="Pfam" id="PF07479"/>
    </source>
</evidence>
<dbReference type="PANTHER" id="PTHR11728">
    <property type="entry name" value="GLYCEROL-3-PHOSPHATE DEHYDROGENASE"/>
    <property type="match status" value="1"/>
</dbReference>
<dbReference type="GO" id="GO:0006650">
    <property type="term" value="P:glycerophospholipid metabolic process"/>
    <property type="evidence" value="ECO:0007669"/>
    <property type="project" value="UniProtKB-UniRule"/>
</dbReference>
<evidence type="ECO:0000256" key="5">
    <source>
        <dbReference type="ARBA" id="ARBA00023002"/>
    </source>
</evidence>
<comment type="caution">
    <text evidence="21">The sequence shown here is derived from an EMBL/GenBank/DDBJ whole genome shotgun (WGS) entry which is preliminary data.</text>
</comment>
<comment type="similarity">
    <text evidence="1 14 18">Belongs to the NAD-dependent glycerol-3-phosphate dehydrogenase family.</text>
</comment>
<dbReference type="GO" id="GO:0051287">
    <property type="term" value="F:NAD binding"/>
    <property type="evidence" value="ECO:0007669"/>
    <property type="project" value="InterPro"/>
</dbReference>
<proteinExistence type="inferred from homology"/>
<dbReference type="GO" id="GO:0046167">
    <property type="term" value="P:glycerol-3-phosphate biosynthetic process"/>
    <property type="evidence" value="ECO:0007669"/>
    <property type="project" value="UniProtKB-UniRule"/>
</dbReference>
<feature type="binding site" evidence="17">
    <location>
        <begin position="9"/>
        <end position="14"/>
    </location>
    <ligand>
        <name>NAD(+)</name>
        <dbReference type="ChEBI" id="CHEBI:57540"/>
    </ligand>
</feature>
<keyword evidence="9 14" id="KW-1208">Phospholipid metabolism</keyword>
<sequence length="342" mass="37206">MKQKITVLGPGSWGSALAQVLAENGHDVVIWGNNPAQIDEINTYHTNRHYLPNLKLPSSIRGEKDLATAVKDADAVLFVVPTKAMRSVAKQFNQVCQNQPVIIHASKGLEQKTHKRISEILLEEIEEAHRQAVVVLSGPSHAEEVSVHDITTITAASENEQAAKYVQQLFTNEYFRIYTNTDVIGVETGAALKNIIAIGAGALHGLGFGDDAKAAIMTRGLAEISRLGVAMGADPLTFIGLSGVGDLIVTCTSVHSRNWRAGNLLGKGHQLDEVLDNMGMIVEGVATTNAAMELSQQLGVEMPITQAIYQVLYENRDIKTVAKDIMLRDSKVENEFSNLYRK</sequence>
<accession>A0A0H2Q0U7</accession>
<feature type="binding site" evidence="17">
    <location>
        <position position="142"/>
    </location>
    <ligand>
        <name>NAD(+)</name>
        <dbReference type="ChEBI" id="CHEBI:57540"/>
    </ligand>
</feature>
<comment type="subcellular location">
    <subcellularLocation>
        <location evidence="14">Cytoplasm</location>
    </subcellularLocation>
</comment>
<evidence type="ECO:0000256" key="13">
    <source>
        <dbReference type="ARBA" id="ARBA00080511"/>
    </source>
</evidence>
<organism evidence="21 22">
    <name type="scientific">Enterococcus cecorum</name>
    <dbReference type="NCBI Taxonomy" id="44008"/>
    <lineage>
        <taxon>Bacteria</taxon>
        <taxon>Bacillati</taxon>
        <taxon>Bacillota</taxon>
        <taxon>Bacilli</taxon>
        <taxon>Lactobacillales</taxon>
        <taxon>Enterococcaceae</taxon>
        <taxon>Enterococcus</taxon>
    </lineage>
</organism>
<evidence type="ECO:0000259" key="19">
    <source>
        <dbReference type="Pfam" id="PF01210"/>
    </source>
</evidence>
<dbReference type="InterPro" id="IPR036291">
    <property type="entry name" value="NAD(P)-bd_dom_sf"/>
</dbReference>
<evidence type="ECO:0000256" key="6">
    <source>
        <dbReference type="ARBA" id="ARBA00023027"/>
    </source>
</evidence>
<feature type="binding site" evidence="14">
    <location>
        <position position="13"/>
    </location>
    <ligand>
        <name>NADPH</name>
        <dbReference type="ChEBI" id="CHEBI:57783"/>
    </ligand>
</feature>
<dbReference type="NCBIfam" id="NF000940">
    <property type="entry name" value="PRK00094.1-2"/>
    <property type="match status" value="1"/>
</dbReference>
<evidence type="ECO:0000313" key="21">
    <source>
        <dbReference type="EMBL" id="MDZ5598349.1"/>
    </source>
</evidence>
<evidence type="ECO:0000256" key="8">
    <source>
        <dbReference type="ARBA" id="ARBA00023209"/>
    </source>
</evidence>
<feature type="binding site" evidence="14">
    <location>
        <position position="281"/>
    </location>
    <ligand>
        <name>NADPH</name>
        <dbReference type="ChEBI" id="CHEBI:57783"/>
    </ligand>
</feature>
<keyword evidence="14" id="KW-0963">Cytoplasm</keyword>
<dbReference type="InterPro" id="IPR008927">
    <property type="entry name" value="6-PGluconate_DH-like_C_sf"/>
</dbReference>
<keyword evidence="6 14" id="KW-0520">NAD</keyword>
<evidence type="ECO:0000256" key="9">
    <source>
        <dbReference type="ARBA" id="ARBA00023264"/>
    </source>
</evidence>
<evidence type="ECO:0000256" key="18">
    <source>
        <dbReference type="RuleBase" id="RU000437"/>
    </source>
</evidence>
<feature type="binding site" evidence="14">
    <location>
        <position position="12"/>
    </location>
    <ligand>
        <name>NADPH</name>
        <dbReference type="ChEBI" id="CHEBI:57783"/>
    </ligand>
</feature>
<feature type="binding site" evidence="14">
    <location>
        <position position="50"/>
    </location>
    <ligand>
        <name>NADPH</name>
        <dbReference type="ChEBI" id="CHEBI:57783"/>
    </ligand>
</feature>
<dbReference type="PROSITE" id="PS00957">
    <property type="entry name" value="NAD_G3PDH"/>
    <property type="match status" value="1"/>
</dbReference>
<dbReference type="InterPro" id="IPR006168">
    <property type="entry name" value="G3P_DH_NAD-dep"/>
</dbReference>
<keyword evidence="7 14" id="KW-0443">Lipid metabolism</keyword>
<feature type="binding site" evidence="14">
    <location>
        <position position="107"/>
    </location>
    <ligand>
        <name>sn-glycerol 3-phosphate</name>
        <dbReference type="ChEBI" id="CHEBI:57597"/>
    </ligand>
</feature>
<evidence type="ECO:0000256" key="11">
    <source>
        <dbReference type="ARBA" id="ARBA00066687"/>
    </source>
</evidence>
<dbReference type="GO" id="GO:0005975">
    <property type="term" value="P:carbohydrate metabolic process"/>
    <property type="evidence" value="ECO:0007669"/>
    <property type="project" value="InterPro"/>
</dbReference>
<feature type="binding site" evidence="14">
    <location>
        <position position="258"/>
    </location>
    <ligand>
        <name>sn-glycerol 3-phosphate</name>
        <dbReference type="ChEBI" id="CHEBI:57597"/>
    </ligand>
</feature>
<evidence type="ECO:0000256" key="7">
    <source>
        <dbReference type="ARBA" id="ARBA00023098"/>
    </source>
</evidence>
<feature type="binding site" evidence="14">
    <location>
        <position position="283"/>
    </location>
    <ligand>
        <name>NADPH</name>
        <dbReference type="ChEBI" id="CHEBI:57783"/>
    </ligand>
</feature>
<comment type="pathway">
    <text evidence="14">Membrane lipid metabolism; glycerophospholipid metabolism.</text>
</comment>
<evidence type="ECO:0000256" key="3">
    <source>
        <dbReference type="ARBA" id="ARBA00022741"/>
    </source>
</evidence>
<dbReference type="FunFam" id="3.40.50.720:FF:000019">
    <property type="entry name" value="Glycerol-3-phosphate dehydrogenase [NAD(P)+]"/>
    <property type="match status" value="1"/>
</dbReference>
<dbReference type="GO" id="GO:0046168">
    <property type="term" value="P:glycerol-3-phosphate catabolic process"/>
    <property type="evidence" value="ECO:0007669"/>
    <property type="project" value="InterPro"/>
</dbReference>
<keyword evidence="5 14" id="KW-0560">Oxidoreductase</keyword>
<keyword evidence="2 14" id="KW-0444">Lipid biosynthesis</keyword>
<name>A0A0H2Q0U7_9ENTE</name>
<evidence type="ECO:0000256" key="1">
    <source>
        <dbReference type="ARBA" id="ARBA00011009"/>
    </source>
</evidence>
<feature type="domain" description="Glycerol-3-phosphate dehydrogenase NAD-dependent N-terminal" evidence="19">
    <location>
        <begin position="4"/>
        <end position="163"/>
    </location>
</feature>
<feature type="binding site" evidence="14">
    <location>
        <position position="140"/>
    </location>
    <ligand>
        <name>sn-glycerol 3-phosphate</name>
        <dbReference type="ChEBI" id="CHEBI:57597"/>
    </ligand>
</feature>
<evidence type="ECO:0000256" key="17">
    <source>
        <dbReference type="PIRSR" id="PIRSR000114-3"/>
    </source>
</evidence>
<feature type="binding site" evidence="14">
    <location>
        <position position="257"/>
    </location>
    <ligand>
        <name>NADPH</name>
        <dbReference type="ChEBI" id="CHEBI:57783"/>
    </ligand>
</feature>
<comment type="catalytic activity">
    <reaction evidence="14">
        <text>sn-glycerol 3-phosphate + NAD(+) = dihydroxyacetone phosphate + NADH + H(+)</text>
        <dbReference type="Rhea" id="RHEA:11092"/>
        <dbReference type="ChEBI" id="CHEBI:15378"/>
        <dbReference type="ChEBI" id="CHEBI:57540"/>
        <dbReference type="ChEBI" id="CHEBI:57597"/>
        <dbReference type="ChEBI" id="CHEBI:57642"/>
        <dbReference type="ChEBI" id="CHEBI:57945"/>
        <dbReference type="EC" id="1.1.1.94"/>
    </reaction>
</comment>
<feature type="binding site" evidence="17">
    <location>
        <position position="257"/>
    </location>
    <ligand>
        <name>NAD(+)</name>
        <dbReference type="ChEBI" id="CHEBI:57540"/>
    </ligand>
</feature>